<evidence type="ECO:0000313" key="3">
    <source>
        <dbReference type="EMBL" id="RXG42745.1"/>
    </source>
</evidence>
<feature type="compositionally biased region" description="Acidic residues" evidence="1">
    <location>
        <begin position="984"/>
        <end position="1003"/>
    </location>
</feature>
<dbReference type="PANTHER" id="PTHR11199">
    <property type="entry name" value="STROMAL ANTIGEN"/>
    <property type="match status" value="1"/>
</dbReference>
<dbReference type="GO" id="GO:0005634">
    <property type="term" value="C:nucleus"/>
    <property type="evidence" value="ECO:0007669"/>
    <property type="project" value="TreeGrafter"/>
</dbReference>
<dbReference type="InterPro" id="IPR020839">
    <property type="entry name" value="SCD"/>
</dbReference>
<dbReference type="Pfam" id="PF24571">
    <property type="entry name" value="HEAT_SCC3-SA"/>
    <property type="match status" value="1"/>
</dbReference>
<dbReference type="AlphaFoldDB" id="A0A444RNT6"/>
<dbReference type="Proteomes" id="UP000288725">
    <property type="component" value="Unassembled WGS sequence"/>
</dbReference>
<feature type="compositionally biased region" description="Basic and acidic residues" evidence="1">
    <location>
        <begin position="1133"/>
        <end position="1145"/>
    </location>
</feature>
<evidence type="ECO:0000256" key="1">
    <source>
        <dbReference type="SAM" id="MobiDB-lite"/>
    </source>
</evidence>
<comment type="caution">
    <text evidence="3">The sequence shown here is derived from an EMBL/GenBank/DDBJ whole genome shotgun (WGS) entry which is preliminary data.</text>
</comment>
<sequence length="1175" mass="130922">MDNATASPEPESASRRRSGRVVRAPEKFSPEPALTTKRKRTADHDDENSEDDDGNSEEDASDDARDMSDATDDQPTPRPKDKQKQQQRKPAPKPAKPSAVDGRATKKPKTNGLPSAALTKASSLPTRPKKTVAIADFGKPGQDDLYADVFTPGRSSDDAADDWFKRYREDDAGALRDLVNFVLQVCGCEHKITDDDIRDPDNSDNRLGELQELYQEERITEYPLISRAKGIRSFRELFGEFFEALVTTLHETEVLYKEPVLMENISRWIASMSSSPLRPFRHTATTAILSIVSGLVDTAVLLDKRISTIEHQISASQRQKNKTKVAEMQQSLEQANAYRAICNDQMKDFFETTFVHRYRDVDPRIRTECAEALGIWVQDLPSVFMEPGHLRYLGWMLSDVVASTRQEVLKQLGRIFKTGVEQLGHFVDRFRPRLIEIATKDAEVSVRVAAIGVADTLRKDGMLEPDEVDAVGRLIFDSELRVRKAAATFFDNLVSASLDDQRNALGGKDAIEEALGGSDELGYESPQEEWLHIKLLAENIVAFDAQVENELGSPDFHDASVAADIMRAVAPATRISVAAHVLYERIQVVRDWKLLAGYLLYDHTVSSKSKSKAKNSQTAIKNLIRPDDSEEAALLEVMAAAVTLALSQPVDAKRSGRHENSDAQEETALELAAMIPRLLNKFGADPSTAKIVLRMEHALKLDVFQQLRQDSSRYEHLLDEISIQFNRHGDKDVLAEATAALSHARQHDELEELTDSKLALLWENAINSLRNFDKTCEIGDRGDLTAEHLTDLSTVVNKISNLASVADCVDVMEAEGRSADSEASPIEILASIVNRGTFVAIDDDIDELEDELVSWAIKACQFYFMWKLHRIEKLVRTGSDMSSEEVDQLQKVRGIFQDNLINTLSSRVIIDDIRLYATGSLCDMYTLFASLRDWTEAAGKPTKYKKLANSVGEVVPALVPELISIFDGIERSYARRTKRVLNEPADDEDPIDDDESDDEDEDEGLTKEQRFVNELKAERSLCELAAKFVMAIARQVIDKSGPNAGRLRRRLLRNQSKLGKNYAEVVAYLDEAKVDALLYGRKSKASKTAATAAAAAKKAAPASKKPTAALSEEIVVDDEEPEDPFEEEPEPEEGSREDLRRRELLSAEDDEPEDEKGDDDRSANAESEVDSVLGD</sequence>
<reference evidence="3 4" key="1">
    <citation type="submission" date="2018-12" db="EMBL/GenBank/DDBJ databases">
        <title>Genome of Verticillium dahliae isolate Getta Getta.</title>
        <authorList>
            <person name="Gardiner D.M."/>
        </authorList>
    </citation>
    <scope>NUCLEOTIDE SEQUENCE [LARGE SCALE GENOMIC DNA]</scope>
    <source>
        <strain evidence="3 4">Getta Getta</strain>
    </source>
</reference>
<dbReference type="EMBL" id="RSDZ01000122">
    <property type="protein sequence ID" value="RXG42745.1"/>
    <property type="molecule type" value="Genomic_DNA"/>
</dbReference>
<protein>
    <recommendedName>
        <fullName evidence="2">SCD domain-containing protein</fullName>
    </recommendedName>
</protein>
<dbReference type="GO" id="GO:0007062">
    <property type="term" value="P:sister chromatid cohesion"/>
    <property type="evidence" value="ECO:0007669"/>
    <property type="project" value="UniProtKB-ARBA"/>
</dbReference>
<feature type="compositionally biased region" description="Acidic residues" evidence="1">
    <location>
        <begin position="1146"/>
        <end position="1157"/>
    </location>
</feature>
<evidence type="ECO:0000259" key="2">
    <source>
        <dbReference type="PROSITE" id="PS51425"/>
    </source>
</evidence>
<proteinExistence type="predicted"/>
<feature type="compositionally biased region" description="Acidic residues" evidence="1">
    <location>
        <begin position="1114"/>
        <end position="1132"/>
    </location>
</feature>
<dbReference type="PANTHER" id="PTHR11199:SF0">
    <property type="entry name" value="LD34181P-RELATED"/>
    <property type="match status" value="1"/>
</dbReference>
<dbReference type="GO" id="GO:0000785">
    <property type="term" value="C:chromatin"/>
    <property type="evidence" value="ECO:0007669"/>
    <property type="project" value="TreeGrafter"/>
</dbReference>
<dbReference type="Gene3D" id="1.25.10.10">
    <property type="entry name" value="Leucine-rich Repeat Variant"/>
    <property type="match status" value="1"/>
</dbReference>
<accession>A0A444RNT6</accession>
<evidence type="ECO:0000313" key="4">
    <source>
        <dbReference type="Proteomes" id="UP000288725"/>
    </source>
</evidence>
<feature type="compositionally biased region" description="Acidic residues" evidence="1">
    <location>
        <begin position="44"/>
        <end position="61"/>
    </location>
</feature>
<dbReference type="SUPFAM" id="SSF48371">
    <property type="entry name" value="ARM repeat"/>
    <property type="match status" value="1"/>
</dbReference>
<name>A0A444RNT6_VERDA</name>
<feature type="compositionally biased region" description="Low complexity" evidence="1">
    <location>
        <begin position="1095"/>
        <end position="1113"/>
    </location>
</feature>
<dbReference type="InterPro" id="IPR056396">
    <property type="entry name" value="HEAT_SCC3-SA"/>
</dbReference>
<organism evidence="3 4">
    <name type="scientific">Verticillium dahliae</name>
    <name type="common">Verticillium wilt</name>
    <dbReference type="NCBI Taxonomy" id="27337"/>
    <lineage>
        <taxon>Eukaryota</taxon>
        <taxon>Fungi</taxon>
        <taxon>Dikarya</taxon>
        <taxon>Ascomycota</taxon>
        <taxon>Pezizomycotina</taxon>
        <taxon>Sordariomycetes</taxon>
        <taxon>Hypocreomycetidae</taxon>
        <taxon>Glomerellales</taxon>
        <taxon>Plectosphaerellaceae</taxon>
        <taxon>Verticillium</taxon>
    </lineage>
</organism>
<dbReference type="Pfam" id="PF21581">
    <property type="entry name" value="SCD"/>
    <property type="match status" value="1"/>
</dbReference>
<feature type="region of interest" description="Disordered" evidence="1">
    <location>
        <begin position="1095"/>
        <end position="1175"/>
    </location>
</feature>
<dbReference type="InterPro" id="IPR013721">
    <property type="entry name" value="STAG"/>
</dbReference>
<dbReference type="InterPro" id="IPR011989">
    <property type="entry name" value="ARM-like"/>
</dbReference>
<gene>
    <name evidence="3" type="ORF">VDGE_08327</name>
</gene>
<dbReference type="GO" id="GO:0003682">
    <property type="term" value="F:chromatin binding"/>
    <property type="evidence" value="ECO:0007669"/>
    <property type="project" value="TreeGrafter"/>
</dbReference>
<feature type="domain" description="SCD" evidence="2">
    <location>
        <begin position="354"/>
        <end position="437"/>
    </location>
</feature>
<feature type="compositionally biased region" description="Low complexity" evidence="1">
    <location>
        <begin position="1"/>
        <end position="11"/>
    </location>
</feature>
<dbReference type="GO" id="GO:0008278">
    <property type="term" value="C:cohesin complex"/>
    <property type="evidence" value="ECO:0007669"/>
    <property type="project" value="TreeGrafter"/>
</dbReference>
<dbReference type="Pfam" id="PF08514">
    <property type="entry name" value="STAG"/>
    <property type="match status" value="1"/>
</dbReference>
<feature type="region of interest" description="Disordered" evidence="1">
    <location>
        <begin position="980"/>
        <end position="1006"/>
    </location>
</feature>
<feature type="region of interest" description="Disordered" evidence="1">
    <location>
        <begin position="1"/>
        <end position="127"/>
    </location>
</feature>
<dbReference type="PROSITE" id="PS51425">
    <property type="entry name" value="SCD"/>
    <property type="match status" value="1"/>
</dbReference>
<dbReference type="InterPro" id="IPR039662">
    <property type="entry name" value="Cohesin_Scc3/SA"/>
</dbReference>
<dbReference type="InterPro" id="IPR016024">
    <property type="entry name" value="ARM-type_fold"/>
</dbReference>